<evidence type="ECO:0000313" key="2">
    <source>
        <dbReference type="EMBL" id="RUS35099.1"/>
    </source>
</evidence>
<dbReference type="SUPFAM" id="SSF81383">
    <property type="entry name" value="F-box domain"/>
    <property type="match status" value="1"/>
</dbReference>
<sequence length="90" mass="10343">MAISPTRLPPAHTTLNPTMPANAATVPTEIIVAITSYLWLTDKVRFAAATKWLDRIIYDSSELWRDIDFAREFNDRPKKKSELVNENIKR</sequence>
<organism evidence="2 3">
    <name type="scientific">Jimgerdemannia flammicorona</name>
    <dbReference type="NCBI Taxonomy" id="994334"/>
    <lineage>
        <taxon>Eukaryota</taxon>
        <taxon>Fungi</taxon>
        <taxon>Fungi incertae sedis</taxon>
        <taxon>Mucoromycota</taxon>
        <taxon>Mucoromycotina</taxon>
        <taxon>Endogonomycetes</taxon>
        <taxon>Endogonales</taxon>
        <taxon>Endogonaceae</taxon>
        <taxon>Jimgerdemannia</taxon>
    </lineage>
</organism>
<dbReference type="PROSITE" id="PS50181">
    <property type="entry name" value="FBOX"/>
    <property type="match status" value="1"/>
</dbReference>
<proteinExistence type="predicted"/>
<protein>
    <recommendedName>
        <fullName evidence="1">F-box domain-containing protein</fullName>
    </recommendedName>
</protein>
<dbReference type="InterPro" id="IPR001810">
    <property type="entry name" value="F-box_dom"/>
</dbReference>
<feature type="domain" description="F-box" evidence="1">
    <location>
        <begin position="20"/>
        <end position="67"/>
    </location>
</feature>
<dbReference type="Proteomes" id="UP000274822">
    <property type="component" value="Unassembled WGS sequence"/>
</dbReference>
<reference evidence="2 3" key="1">
    <citation type="journal article" date="2018" name="New Phytol.">
        <title>Phylogenomics of Endogonaceae and evolution of mycorrhizas within Mucoromycota.</title>
        <authorList>
            <person name="Chang Y."/>
            <person name="Desiro A."/>
            <person name="Na H."/>
            <person name="Sandor L."/>
            <person name="Lipzen A."/>
            <person name="Clum A."/>
            <person name="Barry K."/>
            <person name="Grigoriev I.V."/>
            <person name="Martin F.M."/>
            <person name="Stajich J.E."/>
            <person name="Smith M.E."/>
            <person name="Bonito G."/>
            <person name="Spatafora J.W."/>
        </authorList>
    </citation>
    <scope>NUCLEOTIDE SEQUENCE [LARGE SCALE GENOMIC DNA]</scope>
    <source>
        <strain evidence="2 3">AD002</strain>
    </source>
</reference>
<evidence type="ECO:0000259" key="1">
    <source>
        <dbReference type="PROSITE" id="PS50181"/>
    </source>
</evidence>
<comment type="caution">
    <text evidence="2">The sequence shown here is derived from an EMBL/GenBank/DDBJ whole genome shotgun (WGS) entry which is preliminary data.</text>
</comment>
<feature type="non-terminal residue" evidence="2">
    <location>
        <position position="90"/>
    </location>
</feature>
<gene>
    <name evidence="2" type="ORF">BC938DRAFT_475834</name>
</gene>
<dbReference type="AlphaFoldDB" id="A0A433QZ89"/>
<dbReference type="InterPro" id="IPR036047">
    <property type="entry name" value="F-box-like_dom_sf"/>
</dbReference>
<keyword evidence="3" id="KW-1185">Reference proteome</keyword>
<evidence type="ECO:0000313" key="3">
    <source>
        <dbReference type="Proteomes" id="UP000274822"/>
    </source>
</evidence>
<name>A0A433QZ89_9FUNG</name>
<accession>A0A433QZ89</accession>
<dbReference type="EMBL" id="RBNJ01000219">
    <property type="protein sequence ID" value="RUS35099.1"/>
    <property type="molecule type" value="Genomic_DNA"/>
</dbReference>
<dbReference type="Pfam" id="PF12937">
    <property type="entry name" value="F-box-like"/>
    <property type="match status" value="1"/>
</dbReference>